<keyword evidence="2" id="KW-0378">Hydrolase</keyword>
<dbReference type="InterPro" id="IPR001466">
    <property type="entry name" value="Beta-lactam-related"/>
</dbReference>
<organism evidence="2 3">
    <name type="scientific">Arsenicibacter rosenii</name>
    <dbReference type="NCBI Taxonomy" id="1750698"/>
    <lineage>
        <taxon>Bacteria</taxon>
        <taxon>Pseudomonadati</taxon>
        <taxon>Bacteroidota</taxon>
        <taxon>Cytophagia</taxon>
        <taxon>Cytophagales</taxon>
        <taxon>Spirosomataceae</taxon>
        <taxon>Arsenicibacter</taxon>
    </lineage>
</organism>
<accession>A0A1S2VR52</accession>
<dbReference type="Pfam" id="PF00144">
    <property type="entry name" value="Beta-lactamase"/>
    <property type="match status" value="1"/>
</dbReference>
<evidence type="ECO:0000259" key="1">
    <source>
        <dbReference type="Pfam" id="PF00144"/>
    </source>
</evidence>
<dbReference type="AlphaFoldDB" id="A0A1S2VR52"/>
<sequence>MLGCHLQFGQSVAKLYMATTVMKLVDEGKLVLDSPVSRYLPENIAKKLTNPEKVTVRMLLNHTSGVPDYTENTAYVASVLQNPLKQYTTDDLLNYMTGVSSTATPGAFVRYSNSNYLLLALMTDYVGGNHVRLLQDRILTPLDARQTFYHNSATYLEQPTLVDSYFDRFGDGKLENITQMQRANVASMYGDDGIIASPTDYLKFLRGLLEGKLVSTGSLKEMTTWYNDKEGKPAYGLGLEKTTVAGQEAYGHGGAGIGAGCALYYLPEKKTYLFIGINLGVLTDGPYVRLADELTKELVTLL</sequence>
<dbReference type="PANTHER" id="PTHR43283">
    <property type="entry name" value="BETA-LACTAMASE-RELATED"/>
    <property type="match status" value="1"/>
</dbReference>
<dbReference type="EMBL" id="MORL01000001">
    <property type="protein sequence ID" value="OIN61263.1"/>
    <property type="molecule type" value="Genomic_DNA"/>
</dbReference>
<protein>
    <submittedName>
        <fullName evidence="2">D-alanyl-D-alanine carboxypeptidase</fullName>
    </submittedName>
</protein>
<evidence type="ECO:0000313" key="2">
    <source>
        <dbReference type="EMBL" id="OIN61263.1"/>
    </source>
</evidence>
<dbReference type="GO" id="GO:0004180">
    <property type="term" value="F:carboxypeptidase activity"/>
    <property type="evidence" value="ECO:0007669"/>
    <property type="project" value="UniProtKB-KW"/>
</dbReference>
<feature type="domain" description="Beta-lactamase-related" evidence="1">
    <location>
        <begin position="11"/>
        <end position="278"/>
    </location>
</feature>
<dbReference type="SUPFAM" id="SSF56601">
    <property type="entry name" value="beta-lactamase/transpeptidase-like"/>
    <property type="match status" value="1"/>
</dbReference>
<dbReference type="InterPro" id="IPR050789">
    <property type="entry name" value="Diverse_Enzym_Activities"/>
</dbReference>
<keyword evidence="2" id="KW-0121">Carboxypeptidase</keyword>
<comment type="caution">
    <text evidence="2">The sequence shown here is derived from an EMBL/GenBank/DDBJ whole genome shotgun (WGS) entry which is preliminary data.</text>
</comment>
<dbReference type="InterPro" id="IPR012338">
    <property type="entry name" value="Beta-lactam/transpept-like"/>
</dbReference>
<keyword evidence="3" id="KW-1185">Reference proteome</keyword>
<evidence type="ECO:0000313" key="3">
    <source>
        <dbReference type="Proteomes" id="UP000181790"/>
    </source>
</evidence>
<dbReference type="Gene3D" id="3.40.710.10">
    <property type="entry name" value="DD-peptidase/beta-lactamase superfamily"/>
    <property type="match status" value="1"/>
</dbReference>
<reference evidence="2 3" key="1">
    <citation type="submission" date="2016-10" db="EMBL/GenBank/DDBJ databases">
        <title>Arsenicibacter rosenii gen. nov., sp. nov., an efficient arsenic-methylating bacterium isolated from an arsenic-contaminated paddy soil.</title>
        <authorList>
            <person name="Huang K."/>
        </authorList>
    </citation>
    <scope>NUCLEOTIDE SEQUENCE [LARGE SCALE GENOMIC DNA]</scope>
    <source>
        <strain evidence="2 3">SM-1</strain>
    </source>
</reference>
<gene>
    <name evidence="2" type="ORF">BLX24_01200</name>
</gene>
<name>A0A1S2VR52_9BACT</name>
<dbReference type="Proteomes" id="UP000181790">
    <property type="component" value="Unassembled WGS sequence"/>
</dbReference>
<proteinExistence type="predicted"/>
<keyword evidence="2" id="KW-0645">Protease</keyword>